<name>A0A4Z2GY64_9TELE</name>
<feature type="compositionally biased region" description="Basic and acidic residues" evidence="1">
    <location>
        <begin position="43"/>
        <end position="70"/>
    </location>
</feature>
<protein>
    <submittedName>
        <fullName evidence="2">Uncharacterized protein</fullName>
    </submittedName>
</protein>
<evidence type="ECO:0000256" key="1">
    <source>
        <dbReference type="SAM" id="MobiDB-lite"/>
    </source>
</evidence>
<dbReference type="Proteomes" id="UP000314294">
    <property type="component" value="Unassembled WGS sequence"/>
</dbReference>
<organism evidence="2 3">
    <name type="scientific">Liparis tanakae</name>
    <name type="common">Tanaka's snailfish</name>
    <dbReference type="NCBI Taxonomy" id="230148"/>
    <lineage>
        <taxon>Eukaryota</taxon>
        <taxon>Metazoa</taxon>
        <taxon>Chordata</taxon>
        <taxon>Craniata</taxon>
        <taxon>Vertebrata</taxon>
        <taxon>Euteleostomi</taxon>
        <taxon>Actinopterygii</taxon>
        <taxon>Neopterygii</taxon>
        <taxon>Teleostei</taxon>
        <taxon>Neoteleostei</taxon>
        <taxon>Acanthomorphata</taxon>
        <taxon>Eupercaria</taxon>
        <taxon>Perciformes</taxon>
        <taxon>Cottioidei</taxon>
        <taxon>Cottales</taxon>
        <taxon>Liparidae</taxon>
        <taxon>Liparis</taxon>
    </lineage>
</organism>
<feature type="region of interest" description="Disordered" evidence="1">
    <location>
        <begin position="29"/>
        <end position="70"/>
    </location>
</feature>
<evidence type="ECO:0000313" key="3">
    <source>
        <dbReference type="Proteomes" id="UP000314294"/>
    </source>
</evidence>
<keyword evidence="3" id="KW-1185">Reference proteome</keyword>
<accession>A0A4Z2GY64</accession>
<gene>
    <name evidence="2" type="ORF">EYF80_031269</name>
</gene>
<reference evidence="2 3" key="1">
    <citation type="submission" date="2019-03" db="EMBL/GenBank/DDBJ databases">
        <title>First draft genome of Liparis tanakae, snailfish: a comprehensive survey of snailfish specific genes.</title>
        <authorList>
            <person name="Kim W."/>
            <person name="Song I."/>
            <person name="Jeong J.-H."/>
            <person name="Kim D."/>
            <person name="Kim S."/>
            <person name="Ryu S."/>
            <person name="Song J.Y."/>
            <person name="Lee S.K."/>
        </authorList>
    </citation>
    <scope>NUCLEOTIDE SEQUENCE [LARGE SCALE GENOMIC DNA]</scope>
    <source>
        <tissue evidence="2">Muscle</tissue>
    </source>
</reference>
<proteinExistence type="predicted"/>
<dbReference type="EMBL" id="SRLO01000377">
    <property type="protein sequence ID" value="TNN58466.1"/>
    <property type="molecule type" value="Genomic_DNA"/>
</dbReference>
<sequence>MKASLETGNCPPLQSLTLKLHHKDFGSYSTQKELTPMGSGCIDYDREKTGPREAHQHERRKEKEVERKEC</sequence>
<evidence type="ECO:0000313" key="2">
    <source>
        <dbReference type="EMBL" id="TNN58466.1"/>
    </source>
</evidence>
<comment type="caution">
    <text evidence="2">The sequence shown here is derived from an EMBL/GenBank/DDBJ whole genome shotgun (WGS) entry which is preliminary data.</text>
</comment>
<dbReference type="AlphaFoldDB" id="A0A4Z2GY64"/>